<proteinExistence type="predicted"/>
<gene>
    <name evidence="1" type="ORF">GRI69_01170</name>
</gene>
<dbReference type="AlphaFoldDB" id="A0A844XLI4"/>
<sequence>MKSIAKQNTPYGPRYSVGSVGFVSHDEMTGANSPELRNTLDHLVERDSSLFDEYQHDKIPEIRRRTFAGAVAPAVGRAIDAMRLAKSETHAADAALMEPALTVDTLLALDYVNGARSLSEAGQDDWIKRADLAALTAVVARGNSVPFPEPIWEQAVERYWLLNWAERFNAAATNPAVPDLGTVLATGPNMDAVMAEAARYRADHLKRLAAIGVMESVAKDMVAFMAALFDLSAQEALDMVMGRTDATAA</sequence>
<reference evidence="1 2" key="1">
    <citation type="submission" date="2019-12" db="EMBL/GenBank/DDBJ databases">
        <title>Genomic-based taxomic classification of the family Erythrobacteraceae.</title>
        <authorList>
            <person name="Xu L."/>
        </authorList>
    </citation>
    <scope>NUCLEOTIDE SEQUENCE [LARGE SCALE GENOMIC DNA]</scope>
    <source>
        <strain evidence="1 2">DSM 17792</strain>
    </source>
</reference>
<dbReference type="RefSeq" id="WP_160726492.1">
    <property type="nucleotide sequence ID" value="NZ_WTYC01000001.1"/>
</dbReference>
<organism evidence="1 2">
    <name type="scientific">Qipengyuania vulgaris</name>
    <dbReference type="NCBI Taxonomy" id="291985"/>
    <lineage>
        <taxon>Bacteria</taxon>
        <taxon>Pseudomonadati</taxon>
        <taxon>Pseudomonadota</taxon>
        <taxon>Alphaproteobacteria</taxon>
        <taxon>Sphingomonadales</taxon>
        <taxon>Erythrobacteraceae</taxon>
        <taxon>Qipengyuania</taxon>
    </lineage>
</organism>
<evidence type="ECO:0000313" key="2">
    <source>
        <dbReference type="Proteomes" id="UP000448199"/>
    </source>
</evidence>
<protein>
    <submittedName>
        <fullName evidence="1">Uncharacterized protein</fullName>
    </submittedName>
</protein>
<evidence type="ECO:0000313" key="1">
    <source>
        <dbReference type="EMBL" id="MXO46871.1"/>
    </source>
</evidence>
<comment type="caution">
    <text evidence="1">The sequence shown here is derived from an EMBL/GenBank/DDBJ whole genome shotgun (WGS) entry which is preliminary data.</text>
</comment>
<keyword evidence="2" id="KW-1185">Reference proteome</keyword>
<name>A0A844XLI4_9SPHN</name>
<accession>A0A844XLI4</accession>
<dbReference type="EMBL" id="WTYC01000001">
    <property type="protein sequence ID" value="MXO46871.1"/>
    <property type="molecule type" value="Genomic_DNA"/>
</dbReference>
<dbReference type="Proteomes" id="UP000448199">
    <property type="component" value="Unassembled WGS sequence"/>
</dbReference>